<dbReference type="Pfam" id="PF01544">
    <property type="entry name" value="CorA"/>
    <property type="match status" value="1"/>
</dbReference>
<keyword evidence="4" id="KW-1003">Cell membrane</keyword>
<dbReference type="SUPFAM" id="SSF143865">
    <property type="entry name" value="CorA soluble domain-like"/>
    <property type="match status" value="1"/>
</dbReference>
<evidence type="ECO:0000256" key="5">
    <source>
        <dbReference type="ARBA" id="ARBA00022692"/>
    </source>
</evidence>
<dbReference type="InterPro" id="IPR045861">
    <property type="entry name" value="CorA_cytoplasmic_dom"/>
</dbReference>
<dbReference type="InterPro" id="IPR002523">
    <property type="entry name" value="MgTranspt_CorA/ZnTranspt_ZntB"/>
</dbReference>
<evidence type="ECO:0000256" key="9">
    <source>
        <dbReference type="SAM" id="Phobius"/>
    </source>
</evidence>
<evidence type="ECO:0000256" key="8">
    <source>
        <dbReference type="SAM" id="MobiDB-lite"/>
    </source>
</evidence>
<keyword evidence="3" id="KW-0813">Transport</keyword>
<feature type="compositionally biased region" description="Basic and acidic residues" evidence="8">
    <location>
        <begin position="245"/>
        <end position="262"/>
    </location>
</feature>
<evidence type="ECO:0008006" key="12">
    <source>
        <dbReference type="Google" id="ProtNLM"/>
    </source>
</evidence>
<comment type="similarity">
    <text evidence="2">Belongs to the CorA metal ion transporter (MIT) (TC 1.A.35) family.</text>
</comment>
<evidence type="ECO:0000313" key="11">
    <source>
        <dbReference type="Proteomes" id="UP000284375"/>
    </source>
</evidence>
<dbReference type="GO" id="GO:0015095">
    <property type="term" value="F:magnesium ion transmembrane transporter activity"/>
    <property type="evidence" value="ECO:0007669"/>
    <property type="project" value="TreeGrafter"/>
</dbReference>
<dbReference type="PANTHER" id="PTHR46494">
    <property type="entry name" value="CORA FAMILY METAL ION TRANSPORTER (EUROFUNG)"/>
    <property type="match status" value="1"/>
</dbReference>
<dbReference type="GO" id="GO:0000287">
    <property type="term" value="F:magnesium ion binding"/>
    <property type="evidence" value="ECO:0007669"/>
    <property type="project" value="TreeGrafter"/>
</dbReference>
<keyword evidence="7 9" id="KW-0472">Membrane</keyword>
<dbReference type="SUPFAM" id="SSF144083">
    <property type="entry name" value="Magnesium transport protein CorA, transmembrane region"/>
    <property type="match status" value="1"/>
</dbReference>
<keyword evidence="11" id="KW-1185">Reference proteome</keyword>
<dbReference type="Gene3D" id="3.30.460.20">
    <property type="entry name" value="CorA soluble domain-like"/>
    <property type="match status" value="1"/>
</dbReference>
<dbReference type="EMBL" id="LJZO01000051">
    <property type="protein sequence ID" value="ROV90310.1"/>
    <property type="molecule type" value="Genomic_DNA"/>
</dbReference>
<keyword evidence="5 9" id="KW-0812">Transmembrane</keyword>
<feature type="transmembrane region" description="Helical" evidence="9">
    <location>
        <begin position="585"/>
        <end position="605"/>
    </location>
</feature>
<evidence type="ECO:0000256" key="4">
    <source>
        <dbReference type="ARBA" id="ARBA00022475"/>
    </source>
</evidence>
<dbReference type="Gene3D" id="1.20.58.340">
    <property type="entry name" value="Magnesium transport protein CorA, transmembrane region"/>
    <property type="match status" value="2"/>
</dbReference>
<organism evidence="10 11">
    <name type="scientific">Cytospora chrysosperma</name>
    <name type="common">Cytospora canker fungus</name>
    <name type="synonym">Sphaeria chrysosperma</name>
    <dbReference type="NCBI Taxonomy" id="252740"/>
    <lineage>
        <taxon>Eukaryota</taxon>
        <taxon>Fungi</taxon>
        <taxon>Dikarya</taxon>
        <taxon>Ascomycota</taxon>
        <taxon>Pezizomycotina</taxon>
        <taxon>Sordariomycetes</taxon>
        <taxon>Sordariomycetidae</taxon>
        <taxon>Diaporthales</taxon>
        <taxon>Cytosporaceae</taxon>
        <taxon>Cytospora</taxon>
    </lineage>
</organism>
<keyword evidence="6 9" id="KW-1133">Transmembrane helix</keyword>
<feature type="compositionally biased region" description="Basic and acidic residues" evidence="8">
    <location>
        <begin position="8"/>
        <end position="18"/>
    </location>
</feature>
<dbReference type="GO" id="GO:0015087">
    <property type="term" value="F:cobalt ion transmembrane transporter activity"/>
    <property type="evidence" value="ECO:0007669"/>
    <property type="project" value="TreeGrafter"/>
</dbReference>
<evidence type="ECO:0000256" key="1">
    <source>
        <dbReference type="ARBA" id="ARBA00004651"/>
    </source>
</evidence>
<dbReference type="PANTHER" id="PTHR46494:SF1">
    <property type="entry name" value="CORA FAMILY METAL ION TRANSPORTER (EUROFUNG)"/>
    <property type="match status" value="1"/>
</dbReference>
<feature type="compositionally biased region" description="Polar residues" evidence="8">
    <location>
        <begin position="71"/>
        <end position="81"/>
    </location>
</feature>
<reference evidence="10 11" key="1">
    <citation type="submission" date="2015-09" db="EMBL/GenBank/DDBJ databases">
        <title>Host preference determinants of Valsa canker pathogens revealed by comparative genomics.</title>
        <authorList>
            <person name="Yin Z."/>
            <person name="Huang L."/>
        </authorList>
    </citation>
    <scope>NUCLEOTIDE SEQUENCE [LARGE SCALE GENOMIC DNA]</scope>
    <source>
        <strain evidence="10 11">YSFL</strain>
    </source>
</reference>
<evidence type="ECO:0000256" key="2">
    <source>
        <dbReference type="ARBA" id="ARBA00009765"/>
    </source>
</evidence>
<name>A0A423VHF0_CYTCH</name>
<sequence length="637" mass="71363">MDDNTSQPEHDPSTRSRDFAVPLTPINTSVSDTPAGEASASSATPEQPVHRVHYDPASDTGAGLTPGGMFSSPQAITNSETDLPRASARPSVVSPIRRRCTRANTFKSIEDFSEFDHRDGWHPGAEPGVDPYKTDGGRASLPKLSVPCDITVIDFSQDNLSVSALSNDDLGPFLKEPQPEWAKCRWINVNGLSWDVIAALGQYKRLHKLSIEDIMNTRNRTKTDWYANHSFIVFTMLKLSRVSKEDSSDDHDSSDSDSDTRSHHSGRGRGNRNSSQFSKPISKRLRSMIGRTRSQKRPRSTEKALETGNGENRYRLKTYDTDLSTASGEALERTVQRYNAGPNEARVEFMEKHAALADLDLAVIAEQVSIFVTNDNCIISFFELSADLVEKPILTRLYTQDTVLRQSCDASMVGQAIIDAVIDMAMPVASIYGDVIGDLELDILTRPDITHTKKLYIIITEINKILSFINPTLNLINALRDHKTEMSQESATLHLQDASKGVIISPMTYTYLGDVLDHCVLIQESLNAVKSQADGLISLIFNTIAVYQNESMKQLTLATIFFLPLTFLTGYFGQNFEPFNDLKHGITYFWIIAAPMSFVTILVLMRDVIKEYIKAFFVRRSILRDRKNRRERSKKHR</sequence>
<feature type="region of interest" description="Disordered" evidence="8">
    <location>
        <begin position="1"/>
        <end position="90"/>
    </location>
</feature>
<evidence type="ECO:0000256" key="6">
    <source>
        <dbReference type="ARBA" id="ARBA00022989"/>
    </source>
</evidence>
<dbReference type="AlphaFoldDB" id="A0A423VHF0"/>
<comment type="caution">
    <text evidence="10">The sequence shown here is derived from an EMBL/GenBank/DDBJ whole genome shotgun (WGS) entry which is preliminary data.</text>
</comment>
<gene>
    <name evidence="10" type="ORF">VSDG_08173</name>
</gene>
<protein>
    <recommendedName>
        <fullName evidence="12">Magnesium and cobalt transporter CorA</fullName>
    </recommendedName>
</protein>
<comment type="subcellular location">
    <subcellularLocation>
        <location evidence="1">Cell membrane</location>
        <topology evidence="1">Multi-pass membrane protein</topology>
    </subcellularLocation>
</comment>
<proteinExistence type="inferred from homology"/>
<feature type="region of interest" description="Disordered" evidence="8">
    <location>
        <begin position="245"/>
        <end position="311"/>
    </location>
</feature>
<accession>A0A423VHF0</accession>
<evidence type="ECO:0000313" key="10">
    <source>
        <dbReference type="EMBL" id="ROV90310.1"/>
    </source>
</evidence>
<evidence type="ECO:0000256" key="7">
    <source>
        <dbReference type="ARBA" id="ARBA00023136"/>
    </source>
</evidence>
<evidence type="ECO:0000256" key="3">
    <source>
        <dbReference type="ARBA" id="ARBA00022448"/>
    </source>
</evidence>
<dbReference type="GO" id="GO:0050897">
    <property type="term" value="F:cobalt ion binding"/>
    <property type="evidence" value="ECO:0007669"/>
    <property type="project" value="TreeGrafter"/>
</dbReference>
<dbReference type="Proteomes" id="UP000284375">
    <property type="component" value="Unassembled WGS sequence"/>
</dbReference>
<dbReference type="InterPro" id="IPR045863">
    <property type="entry name" value="CorA_TM1_TM2"/>
</dbReference>
<dbReference type="OrthoDB" id="165352at2759"/>
<dbReference type="GO" id="GO:0005886">
    <property type="term" value="C:plasma membrane"/>
    <property type="evidence" value="ECO:0007669"/>
    <property type="project" value="UniProtKB-SubCell"/>
</dbReference>
<dbReference type="STRING" id="252740.A0A423VHF0"/>